<organism evidence="1 2">
    <name type="scientific">Comamonas thiooxydans</name>
    <dbReference type="NCBI Taxonomy" id="363952"/>
    <lineage>
        <taxon>Bacteria</taxon>
        <taxon>Pseudomonadati</taxon>
        <taxon>Pseudomonadota</taxon>
        <taxon>Betaproteobacteria</taxon>
        <taxon>Burkholderiales</taxon>
        <taxon>Comamonadaceae</taxon>
        <taxon>Comamonas</taxon>
    </lineage>
</organism>
<dbReference type="AlphaFoldDB" id="A0AA42PXY4"/>
<evidence type="ECO:0000313" key="1">
    <source>
        <dbReference type="EMBL" id="MDH1333222.1"/>
    </source>
</evidence>
<reference evidence="1" key="1">
    <citation type="submission" date="2022-09" db="EMBL/GenBank/DDBJ databases">
        <title>Intensive care unit water sources are persistently colonized with multi-drug resistant bacteria and are the site of extensive horizontal gene transfer of antibiotic resistance genes.</title>
        <authorList>
            <person name="Diorio-Toth L."/>
        </authorList>
    </citation>
    <scope>NUCLEOTIDE SEQUENCE</scope>
    <source>
        <strain evidence="1">GD03832</strain>
    </source>
</reference>
<name>A0AA42PXY4_9BURK</name>
<accession>A0AA42PXY4</accession>
<evidence type="ECO:0000313" key="2">
    <source>
        <dbReference type="Proteomes" id="UP001161065"/>
    </source>
</evidence>
<protein>
    <recommendedName>
        <fullName evidence="3">Integrase catalytic domain-containing protein</fullName>
    </recommendedName>
</protein>
<dbReference type="EMBL" id="JAOCEK010000002">
    <property type="protein sequence ID" value="MDH1333222.1"/>
    <property type="molecule type" value="Genomic_DNA"/>
</dbReference>
<gene>
    <name evidence="1" type="ORF">N5D63_03565</name>
</gene>
<sequence>MDHALGVRGDQEASGSSFLNALYKACLIRINKVLTDNGKEFTDRLFVSREREPGSN</sequence>
<evidence type="ECO:0008006" key="3">
    <source>
        <dbReference type="Google" id="ProtNLM"/>
    </source>
</evidence>
<dbReference type="Proteomes" id="UP001161065">
    <property type="component" value="Unassembled WGS sequence"/>
</dbReference>
<comment type="caution">
    <text evidence="1">The sequence shown here is derived from an EMBL/GenBank/DDBJ whole genome shotgun (WGS) entry which is preliminary data.</text>
</comment>
<proteinExistence type="predicted"/>